<evidence type="ECO:0000256" key="1">
    <source>
        <dbReference type="ARBA" id="ARBA00004196"/>
    </source>
</evidence>
<feature type="region of interest" description="Disordered" evidence="7">
    <location>
        <begin position="431"/>
        <end position="452"/>
    </location>
</feature>
<keyword evidence="8" id="KW-0732">Signal</keyword>
<dbReference type="InterPro" id="IPR009056">
    <property type="entry name" value="Cyt_c-like_dom"/>
</dbReference>
<dbReference type="SUPFAM" id="SSF46626">
    <property type="entry name" value="Cytochrome c"/>
    <property type="match status" value="2"/>
</dbReference>
<keyword evidence="2 6" id="KW-0349">Heme</keyword>
<dbReference type="InterPro" id="IPR004852">
    <property type="entry name" value="Di-haem_cyt_c_peroxidsae"/>
</dbReference>
<dbReference type="PANTHER" id="PTHR30600:SF9">
    <property type="entry name" value="BLR7738 PROTEIN"/>
    <property type="match status" value="1"/>
</dbReference>
<dbReference type="GO" id="GO:0009055">
    <property type="term" value="F:electron transfer activity"/>
    <property type="evidence" value="ECO:0007669"/>
    <property type="project" value="InterPro"/>
</dbReference>
<evidence type="ECO:0000256" key="7">
    <source>
        <dbReference type="SAM" id="MobiDB-lite"/>
    </source>
</evidence>
<evidence type="ECO:0000313" key="11">
    <source>
        <dbReference type="Proteomes" id="UP000008461"/>
    </source>
</evidence>
<feature type="compositionally biased region" description="Polar residues" evidence="7">
    <location>
        <begin position="431"/>
        <end position="443"/>
    </location>
</feature>
<keyword evidence="4" id="KW-0560">Oxidoreductase</keyword>
<dbReference type="GO" id="GO:0030313">
    <property type="term" value="C:cell envelope"/>
    <property type="evidence" value="ECO:0007669"/>
    <property type="project" value="UniProtKB-SubCell"/>
</dbReference>
<dbReference type="PANTHER" id="PTHR30600">
    <property type="entry name" value="CYTOCHROME C PEROXIDASE-RELATED"/>
    <property type="match status" value="1"/>
</dbReference>
<dbReference type="EMBL" id="CP002691">
    <property type="protein sequence ID" value="AEE52462.1"/>
    <property type="molecule type" value="Genomic_DNA"/>
</dbReference>
<dbReference type="PROSITE" id="PS51007">
    <property type="entry name" value="CYTC"/>
    <property type="match status" value="2"/>
</dbReference>
<evidence type="ECO:0000259" key="9">
    <source>
        <dbReference type="PROSITE" id="PS51007"/>
    </source>
</evidence>
<keyword evidence="11" id="KW-1185">Reference proteome</keyword>
<comment type="subcellular location">
    <subcellularLocation>
        <location evidence="1">Cell envelope</location>
    </subcellularLocation>
</comment>
<dbReference type="InterPro" id="IPR051395">
    <property type="entry name" value="Cytochrome_c_Peroxidase/MauG"/>
</dbReference>
<evidence type="ECO:0000256" key="2">
    <source>
        <dbReference type="ARBA" id="ARBA00022617"/>
    </source>
</evidence>
<evidence type="ECO:0000313" key="10">
    <source>
        <dbReference type="EMBL" id="AEE52462.1"/>
    </source>
</evidence>
<feature type="chain" id="PRO_5003312160" evidence="8">
    <location>
        <begin position="20"/>
        <end position="452"/>
    </location>
</feature>
<name>F4KVK5_HALH1</name>
<dbReference type="InterPro" id="IPR036909">
    <property type="entry name" value="Cyt_c-like_dom_sf"/>
</dbReference>
<dbReference type="eggNOG" id="COG1858">
    <property type="taxonomic scope" value="Bacteria"/>
</dbReference>
<dbReference type="Pfam" id="PF03150">
    <property type="entry name" value="CCP_MauG"/>
    <property type="match status" value="1"/>
</dbReference>
<evidence type="ECO:0000256" key="4">
    <source>
        <dbReference type="ARBA" id="ARBA00023002"/>
    </source>
</evidence>
<gene>
    <name evidence="10" type="ordered locus">Halhy_4626</name>
</gene>
<feature type="domain" description="Cytochrome c" evidence="9">
    <location>
        <begin position="277"/>
        <end position="419"/>
    </location>
</feature>
<reference key="2">
    <citation type="submission" date="2011-04" db="EMBL/GenBank/DDBJ databases">
        <title>Complete sequence of chromosome of Haliscomenobacter hydrossis DSM 1100.</title>
        <authorList>
            <consortium name="US DOE Joint Genome Institute (JGI-PGF)"/>
            <person name="Lucas S."/>
            <person name="Han J."/>
            <person name="Lapidus A."/>
            <person name="Bruce D."/>
            <person name="Goodwin L."/>
            <person name="Pitluck S."/>
            <person name="Peters L."/>
            <person name="Kyrpides N."/>
            <person name="Mavromatis K."/>
            <person name="Ivanova N."/>
            <person name="Ovchinnikova G."/>
            <person name="Pagani I."/>
            <person name="Daligault H."/>
            <person name="Detter J.C."/>
            <person name="Han C."/>
            <person name="Land M."/>
            <person name="Hauser L."/>
            <person name="Markowitz V."/>
            <person name="Cheng J.-F."/>
            <person name="Hugenholtz P."/>
            <person name="Woyke T."/>
            <person name="Wu D."/>
            <person name="Verbarg S."/>
            <person name="Frueling A."/>
            <person name="Brambilla E."/>
            <person name="Klenk H.-P."/>
            <person name="Eisen J.A."/>
        </authorList>
    </citation>
    <scope>NUCLEOTIDE SEQUENCE</scope>
    <source>
        <strain>DSM 1100</strain>
    </source>
</reference>
<dbReference type="HOGENOM" id="CLU_034652_3_1_10"/>
<dbReference type="KEGG" id="hhy:Halhy_4626"/>
<reference evidence="10 11" key="1">
    <citation type="journal article" date="2011" name="Stand. Genomic Sci.">
        <title>Complete genome sequence of Haliscomenobacter hydrossis type strain (O).</title>
        <authorList>
            <consortium name="US DOE Joint Genome Institute (JGI-PGF)"/>
            <person name="Daligault H."/>
            <person name="Lapidus A."/>
            <person name="Zeytun A."/>
            <person name="Nolan M."/>
            <person name="Lucas S."/>
            <person name="Del Rio T.G."/>
            <person name="Tice H."/>
            <person name="Cheng J.F."/>
            <person name="Tapia R."/>
            <person name="Han C."/>
            <person name="Goodwin L."/>
            <person name="Pitluck S."/>
            <person name="Liolios K."/>
            <person name="Pagani I."/>
            <person name="Ivanova N."/>
            <person name="Huntemann M."/>
            <person name="Mavromatis K."/>
            <person name="Mikhailova N."/>
            <person name="Pati A."/>
            <person name="Chen A."/>
            <person name="Palaniappan K."/>
            <person name="Land M."/>
            <person name="Hauser L."/>
            <person name="Brambilla E.M."/>
            <person name="Rohde M."/>
            <person name="Verbarg S."/>
            <person name="Goker M."/>
            <person name="Bristow J."/>
            <person name="Eisen J.A."/>
            <person name="Markowitz V."/>
            <person name="Hugenholtz P."/>
            <person name="Kyrpides N.C."/>
            <person name="Klenk H.P."/>
            <person name="Woyke T."/>
        </authorList>
    </citation>
    <scope>NUCLEOTIDE SEQUENCE [LARGE SCALE GENOMIC DNA]</scope>
    <source>
        <strain evidence="11">ATCC 27775 / DSM 1100 / LMG 10767 / O</strain>
    </source>
</reference>
<dbReference type="Gene3D" id="1.10.760.10">
    <property type="entry name" value="Cytochrome c-like domain"/>
    <property type="match status" value="2"/>
</dbReference>
<keyword evidence="5 6" id="KW-0408">Iron</keyword>
<keyword evidence="10" id="KW-0575">Peroxidase</keyword>
<keyword evidence="3 6" id="KW-0479">Metal-binding</keyword>
<evidence type="ECO:0000256" key="3">
    <source>
        <dbReference type="ARBA" id="ARBA00022723"/>
    </source>
</evidence>
<dbReference type="Proteomes" id="UP000008461">
    <property type="component" value="Chromosome"/>
</dbReference>
<dbReference type="AlphaFoldDB" id="F4KVK5"/>
<dbReference type="OrthoDB" id="9805202at2"/>
<dbReference type="STRING" id="760192.Halhy_4626"/>
<dbReference type="RefSeq" id="WP_013767000.1">
    <property type="nucleotide sequence ID" value="NC_015510.1"/>
</dbReference>
<accession>F4KVK5</accession>
<feature type="signal peptide" evidence="8">
    <location>
        <begin position="1"/>
        <end position="19"/>
    </location>
</feature>
<feature type="domain" description="Cytochrome c" evidence="9">
    <location>
        <begin position="73"/>
        <end position="258"/>
    </location>
</feature>
<evidence type="ECO:0000256" key="6">
    <source>
        <dbReference type="PROSITE-ProRule" id="PRU00433"/>
    </source>
</evidence>
<dbReference type="GO" id="GO:0046872">
    <property type="term" value="F:metal ion binding"/>
    <property type="evidence" value="ECO:0007669"/>
    <property type="project" value="UniProtKB-KW"/>
</dbReference>
<sequence>MKKLLVAVLFLAALAYVISCEREVASDLDLDSPLEAILDQRSVTGSLTGYIMPESTDYANLPNQDAKNPVTAAKVELGRMLFFETGLGLENKYPSSKQAYSCASCHIPNRGFTAGRFQGIADGAIGFGQSGEGRSKNPVYFGHEVDAQGARPLPVINTTYVTNALWAGTFGSFNVNEGTESVWNQDTLIAINHEQLMGLEANNARALIVHRQVINRAVTDSLGYTAMFDAAFPDIPQSARYNRKTGAFAIAAYFRTILTNQAPFQRWLKGEKDAMTAQQKKGAVVFFGKAGCSNCHNSPSLNAFPHRFFALGVKNLFQSKYDVFATGPSDKRNIGRGGFTGKAEDMHKYKVPQLYNLKDVGFYFHGASKTSLREVVEYFNAGVPENPDVPATQISSLFHPLNLSKAEVDDLTEFLENGLFDPKLERYAPSRTMSGNCFPNNDPLSKKETGCN</sequence>
<protein>
    <submittedName>
        <fullName evidence="10">Di-heme cytochrome c peroxidase</fullName>
    </submittedName>
</protein>
<organism evidence="10 11">
    <name type="scientific">Haliscomenobacter hydrossis (strain ATCC 27775 / DSM 1100 / LMG 10767 / O)</name>
    <dbReference type="NCBI Taxonomy" id="760192"/>
    <lineage>
        <taxon>Bacteria</taxon>
        <taxon>Pseudomonadati</taxon>
        <taxon>Bacteroidota</taxon>
        <taxon>Saprospiria</taxon>
        <taxon>Saprospirales</taxon>
        <taxon>Haliscomenobacteraceae</taxon>
        <taxon>Haliscomenobacter</taxon>
    </lineage>
</organism>
<proteinExistence type="predicted"/>
<dbReference type="GO" id="GO:0004130">
    <property type="term" value="F:cytochrome-c peroxidase activity"/>
    <property type="evidence" value="ECO:0007669"/>
    <property type="project" value="TreeGrafter"/>
</dbReference>
<dbReference type="GO" id="GO:0020037">
    <property type="term" value="F:heme binding"/>
    <property type="evidence" value="ECO:0007669"/>
    <property type="project" value="InterPro"/>
</dbReference>
<evidence type="ECO:0000256" key="5">
    <source>
        <dbReference type="ARBA" id="ARBA00023004"/>
    </source>
</evidence>
<evidence type="ECO:0000256" key="8">
    <source>
        <dbReference type="SAM" id="SignalP"/>
    </source>
</evidence>